<dbReference type="AlphaFoldDB" id="A0A6C0B3V1"/>
<proteinExistence type="predicted"/>
<evidence type="ECO:0000313" key="1">
    <source>
        <dbReference type="EMBL" id="QHS86710.1"/>
    </source>
</evidence>
<name>A0A6C0B3V1_9ZZZZ</name>
<organism evidence="1">
    <name type="scientific">viral metagenome</name>
    <dbReference type="NCBI Taxonomy" id="1070528"/>
    <lineage>
        <taxon>unclassified sequences</taxon>
        <taxon>metagenomes</taxon>
        <taxon>organismal metagenomes</taxon>
    </lineage>
</organism>
<protein>
    <submittedName>
        <fullName evidence="1">Uncharacterized protein</fullName>
    </submittedName>
</protein>
<dbReference type="EMBL" id="MN739060">
    <property type="protein sequence ID" value="QHS86710.1"/>
    <property type="molecule type" value="Genomic_DNA"/>
</dbReference>
<reference evidence="1" key="1">
    <citation type="journal article" date="2020" name="Nature">
        <title>Giant virus diversity and host interactions through global metagenomics.</title>
        <authorList>
            <person name="Schulz F."/>
            <person name="Roux S."/>
            <person name="Paez-Espino D."/>
            <person name="Jungbluth S."/>
            <person name="Walsh D.A."/>
            <person name="Denef V.J."/>
            <person name="McMahon K.D."/>
            <person name="Konstantinidis K.T."/>
            <person name="Eloe-Fadrosh E.A."/>
            <person name="Kyrpides N.C."/>
            <person name="Woyke T."/>
        </authorList>
    </citation>
    <scope>NUCLEOTIDE SEQUENCE</scope>
    <source>
        <strain evidence="1">GVMAG-M-3300009422-16</strain>
    </source>
</reference>
<accession>A0A6C0B3V1</accession>
<sequence length="126" mass="15269">MTTRKILTVLENYKTLTKDIKKIETKTKYLKTKQKELEEIIIDYLNTKKSDKLSNVTLITNIRREPLSKKYLDNTLRKYYRKYFLSNQSKISNSEITKFTERKTKTMLNHILKNRNSKKYQRLKIN</sequence>